<dbReference type="InterPro" id="IPR013328">
    <property type="entry name" value="6PGD_dom2"/>
</dbReference>
<evidence type="ECO:0000313" key="11">
    <source>
        <dbReference type="EMBL" id="ANZ66523.1"/>
    </source>
</evidence>
<reference evidence="11 12" key="1">
    <citation type="submission" date="2016-03" db="EMBL/GenBank/DDBJ databases">
        <title>Pediococcus and Lactobacillus from brewery environment - whole genome sequencing and assembly.</title>
        <authorList>
            <person name="Behr J."/>
            <person name="Geissler A.J."/>
            <person name="Vogel R.F."/>
        </authorList>
    </citation>
    <scope>NUCLEOTIDE SEQUENCE [LARGE SCALE GENOMIC DNA]</scope>
    <source>
        <strain evidence="11 12">TMW 1.1995</strain>
    </source>
</reference>
<dbReference type="PANTHER" id="PTHR43561">
    <property type="match status" value="1"/>
</dbReference>
<evidence type="ECO:0000256" key="3">
    <source>
        <dbReference type="ARBA" id="ARBA00022832"/>
    </source>
</evidence>
<dbReference type="InterPro" id="IPR052242">
    <property type="entry name" value="Mito_3-hydroxyacyl-CoA_DH"/>
</dbReference>
<dbReference type="Gene3D" id="1.10.1040.10">
    <property type="entry name" value="N-(1-d-carboxylethyl)-l-norvaline Dehydrogenase, domain 2"/>
    <property type="match status" value="1"/>
</dbReference>
<feature type="domain" description="3-hydroxyacyl-CoA dehydrogenase C-terminal" evidence="9">
    <location>
        <begin position="188"/>
        <end position="285"/>
    </location>
</feature>
<gene>
    <name evidence="11" type="ORF">AYR63_04825</name>
</gene>
<evidence type="ECO:0000256" key="5">
    <source>
        <dbReference type="ARBA" id="ARBA00023027"/>
    </source>
</evidence>
<dbReference type="InterPro" id="IPR036291">
    <property type="entry name" value="NAD(P)-bd_dom_sf"/>
</dbReference>
<organism evidence="11 12">
    <name type="scientific">Secundilactobacillus paracollinoides</name>
    <dbReference type="NCBI Taxonomy" id="240427"/>
    <lineage>
        <taxon>Bacteria</taxon>
        <taxon>Bacillati</taxon>
        <taxon>Bacillota</taxon>
        <taxon>Bacilli</taxon>
        <taxon>Lactobacillales</taxon>
        <taxon>Lactobacillaceae</taxon>
        <taxon>Secundilactobacillus</taxon>
    </lineage>
</organism>
<keyword evidence="5" id="KW-0520">NAD</keyword>
<keyword evidence="6" id="KW-0443">Lipid metabolism</keyword>
<dbReference type="SUPFAM" id="SSF48179">
    <property type="entry name" value="6-phosphogluconate dehydrogenase C-terminal domain-like"/>
    <property type="match status" value="1"/>
</dbReference>
<dbReference type="InterPro" id="IPR006176">
    <property type="entry name" value="3-OHacyl-CoA_DH_NAD-bd"/>
</dbReference>
<dbReference type="Proteomes" id="UP000093267">
    <property type="component" value="Chromosome"/>
</dbReference>
<dbReference type="OrthoDB" id="9771883at2"/>
<proteinExistence type="predicted"/>
<dbReference type="InterPro" id="IPR006108">
    <property type="entry name" value="3HC_DH_C"/>
</dbReference>
<dbReference type="Gene3D" id="3.40.50.720">
    <property type="entry name" value="NAD(P)-binding Rossmann-like Domain"/>
    <property type="match status" value="1"/>
</dbReference>
<dbReference type="SUPFAM" id="SSF51735">
    <property type="entry name" value="NAD(P)-binding Rossmann-fold domains"/>
    <property type="match status" value="1"/>
</dbReference>
<keyword evidence="3" id="KW-0276">Fatty acid metabolism</keyword>
<evidence type="ECO:0000256" key="8">
    <source>
        <dbReference type="PIRSR" id="PIRSR000105-1"/>
    </source>
</evidence>
<sequence>MNIQNVTVAGGGVLGSQIAYQAAFKAFNVTLYDINQQALTAAKNRITALRGGYKQDLNVTDSDFDNGLAHLNYTDDIDSTVSHADLVIEAIPENAAMKTTFYNQIGNSAPDTAIFASNSSTMLPSQFAEATGRPERFLNMHFANHIWVNNTAEIMGSPKTNSAVYQDVVTFAKNMGMVPIQLKKEQPGYVLNSMLTPLMVAGMSLWATDVADPHTIDKTWMIATGAPMGPFAILDMIGTRTAITVPLAQAGDPDGKIAAAIKAKLQQRLDDGKLGIESGEGFYHYPNPEFQDPDFLKA</sequence>
<dbReference type="RefSeq" id="WP_056987495.1">
    <property type="nucleotide sequence ID" value="NZ_CP014912.1"/>
</dbReference>
<evidence type="ECO:0000256" key="1">
    <source>
        <dbReference type="ARBA" id="ARBA00005005"/>
    </source>
</evidence>
<keyword evidence="12" id="KW-1185">Reference proteome</keyword>
<evidence type="ECO:0000256" key="7">
    <source>
        <dbReference type="ARBA" id="ARBA00049556"/>
    </source>
</evidence>
<dbReference type="NCBIfam" id="NF006143">
    <property type="entry name" value="PRK08293.1"/>
    <property type="match status" value="1"/>
</dbReference>
<keyword evidence="4" id="KW-0560">Oxidoreductase</keyword>
<dbReference type="GO" id="GO:0003857">
    <property type="term" value="F:(3S)-3-hydroxyacyl-CoA dehydrogenase (NAD+) activity"/>
    <property type="evidence" value="ECO:0007669"/>
    <property type="project" value="UniProtKB-EC"/>
</dbReference>
<dbReference type="InterPro" id="IPR022694">
    <property type="entry name" value="3-OHacyl-CoA_DH"/>
</dbReference>
<comment type="pathway">
    <text evidence="2">Lipid metabolism; butanoate metabolism.</text>
</comment>
<evidence type="ECO:0000259" key="9">
    <source>
        <dbReference type="Pfam" id="PF00725"/>
    </source>
</evidence>
<dbReference type="GO" id="GO:0070403">
    <property type="term" value="F:NAD+ binding"/>
    <property type="evidence" value="ECO:0007669"/>
    <property type="project" value="InterPro"/>
</dbReference>
<dbReference type="EMBL" id="CP014924">
    <property type="protein sequence ID" value="ANZ66523.1"/>
    <property type="molecule type" value="Genomic_DNA"/>
</dbReference>
<evidence type="ECO:0000259" key="10">
    <source>
        <dbReference type="Pfam" id="PF02737"/>
    </source>
</evidence>
<feature type="domain" description="3-hydroxyacyl-CoA dehydrogenase NAD binding" evidence="10">
    <location>
        <begin position="5"/>
        <end position="183"/>
    </location>
</feature>
<dbReference type="AlphaFoldDB" id="A0A1B2IWV7"/>
<feature type="site" description="Important for catalytic activity" evidence="8">
    <location>
        <position position="141"/>
    </location>
</feature>
<evidence type="ECO:0000256" key="4">
    <source>
        <dbReference type="ARBA" id="ARBA00023002"/>
    </source>
</evidence>
<name>A0A1B2IWV7_9LACO</name>
<comment type="pathway">
    <text evidence="1">Lipid metabolism; fatty acid beta-oxidation.</text>
</comment>
<evidence type="ECO:0000256" key="6">
    <source>
        <dbReference type="ARBA" id="ARBA00023098"/>
    </source>
</evidence>
<dbReference type="GO" id="GO:0006635">
    <property type="term" value="P:fatty acid beta-oxidation"/>
    <property type="evidence" value="ECO:0007669"/>
    <property type="project" value="TreeGrafter"/>
</dbReference>
<comment type="catalytic activity">
    <reaction evidence="7">
        <text>a (3S)-3-hydroxyacyl-CoA + NAD(+) = a 3-oxoacyl-CoA + NADH + H(+)</text>
        <dbReference type="Rhea" id="RHEA:22432"/>
        <dbReference type="ChEBI" id="CHEBI:15378"/>
        <dbReference type="ChEBI" id="CHEBI:57318"/>
        <dbReference type="ChEBI" id="CHEBI:57540"/>
        <dbReference type="ChEBI" id="CHEBI:57945"/>
        <dbReference type="ChEBI" id="CHEBI:90726"/>
        <dbReference type="EC" id="1.1.1.35"/>
    </reaction>
</comment>
<dbReference type="PIRSF" id="PIRSF000105">
    <property type="entry name" value="HCDH"/>
    <property type="match status" value="1"/>
</dbReference>
<dbReference type="Pfam" id="PF02737">
    <property type="entry name" value="3HCDH_N"/>
    <property type="match status" value="1"/>
</dbReference>
<protein>
    <submittedName>
        <fullName evidence="11">3-hydroxybutyryl-CoA dehydrogenase</fullName>
    </submittedName>
</protein>
<evidence type="ECO:0000256" key="2">
    <source>
        <dbReference type="ARBA" id="ARBA00005086"/>
    </source>
</evidence>
<dbReference type="InterPro" id="IPR008927">
    <property type="entry name" value="6-PGluconate_DH-like_C_sf"/>
</dbReference>
<dbReference type="Pfam" id="PF00725">
    <property type="entry name" value="3HCDH"/>
    <property type="match status" value="1"/>
</dbReference>
<dbReference type="STRING" id="240427.AYR62_13845"/>
<dbReference type="PANTHER" id="PTHR43561:SF3">
    <property type="entry name" value="HYDROXYACYL-COENZYME A DEHYDROGENASE, MITOCHONDRIAL"/>
    <property type="match status" value="1"/>
</dbReference>
<evidence type="ECO:0000313" key="12">
    <source>
        <dbReference type="Proteomes" id="UP000093267"/>
    </source>
</evidence>
<accession>A0A1B2IWV7</accession>